<keyword evidence="1" id="KW-1133">Transmembrane helix</keyword>
<accession>A0A9W7F045</accession>
<keyword evidence="1" id="KW-0812">Transmembrane</keyword>
<protein>
    <submittedName>
        <fullName evidence="2">Uncharacterized protein</fullName>
    </submittedName>
</protein>
<name>A0A9W7F045_9STRA</name>
<keyword evidence="1" id="KW-0472">Membrane</keyword>
<reference evidence="3" key="1">
    <citation type="journal article" date="2023" name="Commun. Biol.">
        <title>Genome analysis of Parmales, the sister group of diatoms, reveals the evolutionary specialization of diatoms from phago-mixotrophs to photoautotrophs.</title>
        <authorList>
            <person name="Ban H."/>
            <person name="Sato S."/>
            <person name="Yoshikawa S."/>
            <person name="Yamada K."/>
            <person name="Nakamura Y."/>
            <person name="Ichinomiya M."/>
            <person name="Sato N."/>
            <person name="Blanc-Mathieu R."/>
            <person name="Endo H."/>
            <person name="Kuwata A."/>
            <person name="Ogata H."/>
        </authorList>
    </citation>
    <scope>NUCLEOTIDE SEQUENCE [LARGE SCALE GENOMIC DNA]</scope>
</reference>
<gene>
    <name evidence="2" type="ORF">TL16_g13332</name>
</gene>
<feature type="non-terminal residue" evidence="2">
    <location>
        <position position="1"/>
    </location>
</feature>
<dbReference type="Proteomes" id="UP001162640">
    <property type="component" value="Unassembled WGS sequence"/>
</dbReference>
<evidence type="ECO:0000313" key="2">
    <source>
        <dbReference type="EMBL" id="GMH97010.1"/>
    </source>
</evidence>
<feature type="transmembrane region" description="Helical" evidence="1">
    <location>
        <begin position="52"/>
        <end position="71"/>
    </location>
</feature>
<dbReference type="AlphaFoldDB" id="A0A9W7F045"/>
<proteinExistence type="predicted"/>
<comment type="caution">
    <text evidence="2">The sequence shown here is derived from an EMBL/GenBank/DDBJ whole genome shotgun (WGS) entry which is preliminary data.</text>
</comment>
<organism evidence="2 3">
    <name type="scientific">Triparma laevis f. inornata</name>
    <dbReference type="NCBI Taxonomy" id="1714386"/>
    <lineage>
        <taxon>Eukaryota</taxon>
        <taxon>Sar</taxon>
        <taxon>Stramenopiles</taxon>
        <taxon>Ochrophyta</taxon>
        <taxon>Bolidophyceae</taxon>
        <taxon>Parmales</taxon>
        <taxon>Triparmaceae</taxon>
        <taxon>Triparma</taxon>
    </lineage>
</organism>
<evidence type="ECO:0000313" key="3">
    <source>
        <dbReference type="Proteomes" id="UP001162640"/>
    </source>
</evidence>
<dbReference type="EMBL" id="BLQM01000733">
    <property type="protein sequence ID" value="GMH97010.1"/>
    <property type="molecule type" value="Genomic_DNA"/>
</dbReference>
<sequence length="76" mass="8554">VYFFIIILTQYLKITTHTIKSNLNYDLQGVCEDDDSSKANIEMGGEADVESFLVISVFYPVLGYGFLVFFVESVGE</sequence>
<evidence type="ECO:0000256" key="1">
    <source>
        <dbReference type="SAM" id="Phobius"/>
    </source>
</evidence>